<evidence type="ECO:0000313" key="1">
    <source>
        <dbReference type="EMBL" id="CEN48653.1"/>
    </source>
</evidence>
<sequence length="1533" mass="166421">MVTTTVTVPGVEAMTATATQITPISCRKTGGLKLAEWQVSVNRGGTPPFTVKVESTSNGYSRTQSLASHSAIGTFNGLDFGQYNAIITDHNGCEVTIPFDVLANANFIITTAVATPTACATTGTVNVTAFNTMEGLEPATNGYWFAIYQPGIENMLPRLFTGTTETVTYGTQQIVWYKHTNQTVSGTITTSVERAFTGLLPGVEYTFTMYNSGTNCYYTQRATIPVPTASTLTSTIGATKPTTCSSANDGSVTFSVAGWQAGTNSINAQVYNYIGNTIVPLATRAFAPATTPFTINNLPAGRYYIVFTEKDGSGNDTCVNASKDFIIEKATIELSVSATPMVNATCSSNGLVRLNFNGGKAPYHYGFVTGSSTPTYYPATNVTHATMVMVPMGTNTWTVYVRDAYGCEKSTTVFVPKDTEPMVGTSYVMSCGTNPNTLETPVRISMNQLGIGNHFYTLETGSGVKPQEPITWDASGNAFSLNLEAGSYTITMRDGNNCTSTTTFVVNELIQYTANISSVATCRTTVPSVEIGVSTPTGGTGNYFYILERIEEKGTASETATVVLTGAYTPTITILNPAYGNYRIAVYDNNTTACPIYKDLQIQEPVKPNIADATLVATPLTCDPNVGEIIVSMPNSDPAGFTFAIVRMEDLTSGGMVTTTVTAPTTADNYTANFKDLRGTVAGVRYTIRVVSNDNDCYAERYITLTAPEPLSLQNEALTASAYACAGNGRMNPATLTFDMTKVKGGTPPYQATFYDATTNAALGNGNSYTLPDLNGGTFYMMITDQNGCTVSSTTPVTVTPTFSLEAITVTITQSITCSRDEQIGVEVSVLPSYLGTNLNYILRNIDTETVVTQTTITSTSHTFVGLGMGNYEIKVINLSTGCELTSTHRVDNPNTFEIMAENIVRPTCYGDSGSVSLRFVDVALGNGNQAIDGFTYTITSVINSTEVYTGTMTTDTTGIINLKSGAYEVIAKSLLNDCETSPIRLVIPQSPPKIEIHATETYGVTCDNNKGEVLVTIKGGETPFEVTLTGSGAPITKTGVVQYALFTGLSADNYTISVTDAVGCTMFTGTTSLTLLQPNSVSATVSVTHITCIGDQNGIITVNASGGSGEGTYYYALYKDNVLHREPQTSNVFSGLGEATYFVEIIDAWNCGIRTSPVNIYEPSPMNVEIIRGSSRFSVCHGEENAYVRVNVIGGGTAPYRVSVVHKDSFVEVGSYSNVNPGTELEFKNNNIGPGNYEIRMTDANECLMQNTVSFTVVEFPDLTIRHIEQQGTCVDNQYSDYIEVGFAIELDFSKLYYTLNGSSTKNTFSNTTRFAGRIYDFDRTIKKQQITVYYEDTVLGLSESCSITADPFTVYNVLPLTLERVTDMRLNTIEVIAEQGTPQYTFYFNGKEQGENSVYVMNINDPQRIEDGKIIKIIEVMVQDSAGCTRTMTIEQEYFDITIPNYFTPDGDGINDSWKPRNMENFANSNVHIYDRYGRRIKTLQFVNGVLDEWDGNYNHKPVPSGDYWYIIEINRQDDNRRFMGHFTLYR</sequence>
<protein>
    <recommendedName>
        <fullName evidence="3">Ig-like domain-containing protein</fullName>
    </recommendedName>
</protein>
<name>A0A0B7IFC0_9FLAO</name>
<dbReference type="EMBL" id="CDOI01000175">
    <property type="protein sequence ID" value="CEN48653.1"/>
    <property type="molecule type" value="Genomic_DNA"/>
</dbReference>
<evidence type="ECO:0008006" key="3">
    <source>
        <dbReference type="Google" id="ProtNLM"/>
    </source>
</evidence>
<dbReference type="Proteomes" id="UP000045051">
    <property type="component" value="Unassembled WGS sequence"/>
</dbReference>
<reference evidence="1 2" key="1">
    <citation type="submission" date="2015-01" db="EMBL/GenBank/DDBJ databases">
        <authorList>
            <person name="Xiang T."/>
            <person name="Song Y."/>
            <person name="Huang L."/>
            <person name="Wang B."/>
            <person name="Wu P."/>
        </authorList>
    </citation>
    <scope>NUCLEOTIDE SEQUENCE [LARGE SCALE GENOMIC DNA]</scope>
    <source>
        <strain evidence="1 2">CcD38</strain>
    </source>
</reference>
<accession>A0A0B7IFC0</accession>
<gene>
    <name evidence="1" type="ORF">CCAND38_610031</name>
</gene>
<dbReference type="Pfam" id="PF13585">
    <property type="entry name" value="CHU_C"/>
    <property type="match status" value="1"/>
</dbReference>
<dbReference type="NCBIfam" id="TIGR04131">
    <property type="entry name" value="Bac_Flav_CTERM"/>
    <property type="match status" value="1"/>
</dbReference>
<keyword evidence="2" id="KW-1185">Reference proteome</keyword>
<evidence type="ECO:0000313" key="2">
    <source>
        <dbReference type="Proteomes" id="UP000045051"/>
    </source>
</evidence>
<dbReference type="InterPro" id="IPR026341">
    <property type="entry name" value="T9SS_type_B"/>
</dbReference>
<organism evidence="1 2">
    <name type="scientific">Capnocytophaga canis</name>
    <dbReference type="NCBI Taxonomy" id="1848903"/>
    <lineage>
        <taxon>Bacteria</taxon>
        <taxon>Pseudomonadati</taxon>
        <taxon>Bacteroidota</taxon>
        <taxon>Flavobacteriia</taxon>
        <taxon>Flavobacteriales</taxon>
        <taxon>Flavobacteriaceae</taxon>
        <taxon>Capnocytophaga</taxon>
    </lineage>
</organism>
<proteinExistence type="predicted"/>